<proteinExistence type="predicted"/>
<keyword evidence="1" id="KW-0472">Membrane</keyword>
<keyword evidence="1" id="KW-1133">Transmembrane helix</keyword>
<reference evidence="2" key="1">
    <citation type="submission" date="2018-05" db="EMBL/GenBank/DDBJ databases">
        <authorList>
            <person name="Lanie J.A."/>
            <person name="Ng W.-L."/>
            <person name="Kazmierczak K.M."/>
            <person name="Andrzejewski T.M."/>
            <person name="Davidsen T.M."/>
            <person name="Wayne K.J."/>
            <person name="Tettelin H."/>
            <person name="Glass J.I."/>
            <person name="Rusch D."/>
            <person name="Podicherti R."/>
            <person name="Tsui H.-C.T."/>
            <person name="Winkler M.E."/>
        </authorList>
    </citation>
    <scope>NUCLEOTIDE SEQUENCE</scope>
</reference>
<name>A0A381T3W0_9ZZZZ</name>
<accession>A0A381T3W0</accession>
<dbReference type="EMBL" id="UINC01003989">
    <property type="protein sequence ID" value="SVA10902.1"/>
    <property type="molecule type" value="Genomic_DNA"/>
</dbReference>
<evidence type="ECO:0000256" key="1">
    <source>
        <dbReference type="SAM" id="Phobius"/>
    </source>
</evidence>
<keyword evidence="1" id="KW-0812">Transmembrane</keyword>
<evidence type="ECO:0008006" key="3">
    <source>
        <dbReference type="Google" id="ProtNLM"/>
    </source>
</evidence>
<organism evidence="2">
    <name type="scientific">marine metagenome</name>
    <dbReference type="NCBI Taxonomy" id="408172"/>
    <lineage>
        <taxon>unclassified sequences</taxon>
        <taxon>metagenomes</taxon>
        <taxon>ecological metagenomes</taxon>
    </lineage>
</organism>
<feature type="transmembrane region" description="Helical" evidence="1">
    <location>
        <begin position="50"/>
        <end position="74"/>
    </location>
</feature>
<gene>
    <name evidence="2" type="ORF">METZ01_LOCUS63756</name>
</gene>
<evidence type="ECO:0000313" key="2">
    <source>
        <dbReference type="EMBL" id="SVA10902.1"/>
    </source>
</evidence>
<protein>
    <recommendedName>
        <fullName evidence="3">Membrane-associated protein</fullName>
    </recommendedName>
</protein>
<dbReference type="AlphaFoldDB" id="A0A381T3W0"/>
<sequence>MINIRALAISLGIFVGGTLVFLGWIATFGWLDNMVNAIGTVYFGYRPGFIGGLIGGLWGFIDWAIAGYIFGWIFNKVVQKQ</sequence>
<feature type="transmembrane region" description="Helical" evidence="1">
    <location>
        <begin position="7"/>
        <end position="30"/>
    </location>
</feature>